<dbReference type="EMBL" id="CP093547">
    <property type="protein sequence ID" value="UNP28183.1"/>
    <property type="molecule type" value="Genomic_DNA"/>
</dbReference>
<reference evidence="3 4" key="1">
    <citation type="submission" date="2022-03" db="EMBL/GenBank/DDBJ databases">
        <title>Complete genome sequence of Lysobacter capsici VKM B-2533 and Lysobacter gummosus 10.1.1, promising sources of lytic agents.</title>
        <authorList>
            <person name="Tarlachkov S.V."/>
            <person name="Kudryakova I.V."/>
            <person name="Afoshin A.S."/>
            <person name="Leontyevskaya E.A."/>
            <person name="Leontyevskaya N.V."/>
        </authorList>
    </citation>
    <scope>NUCLEOTIDE SEQUENCE [LARGE SCALE GENOMIC DNA]</scope>
    <source>
        <strain evidence="3 4">10.1.1</strain>
    </source>
</reference>
<evidence type="ECO:0000256" key="1">
    <source>
        <dbReference type="ARBA" id="ARBA00022676"/>
    </source>
</evidence>
<protein>
    <submittedName>
        <fullName evidence="3">WecB/TagA/CpsF family glycosyltransferase</fullName>
    </submittedName>
</protein>
<sequence>MSDILAASASDERKIPRIHDLLERLRVVADPRQHRRLLDELSRPKRARVVSFLNQHAFNLAWTDPAFGDDLLRSDVLLRDGVGMAACLRLLARAPGMNLNGTDFIPQLVAAYAGRRVALIGTSEPYLERARQYLRERGADVVCALDGFGDEERYPAAVVESRPDLVILGMGMPKQERIASRLAAAADYPVVIVNGGAILDFLAGRFPRAPMWARRVRMEWLYRLAREPRRLWRRYLLGGAQFLSRVVRLCWGDGPDASAIRMERAANSNVTTWEMPSMAMDMQPLFAQTDTRLAQLVQRLDVGMGEGGRRIVQFIAARPGEGVSSLAYSYALASAQLRKRRVLLLSNDIDDAEHAACLVDEVGGDDPHPVASAAGEGVTRMRLFSDTRSYQDNYAVLDDNAVWKGLAERFDEIVVDARSPFALATAKHAGGVILVVEAEVTRASLLRKLLDDLAGVNARVLGSVLNKHRSHLPYALHERL</sequence>
<dbReference type="Gene3D" id="3.40.50.300">
    <property type="entry name" value="P-loop containing nucleotide triphosphate hydrolases"/>
    <property type="match status" value="1"/>
</dbReference>
<dbReference type="NCBIfam" id="TIGR00696">
    <property type="entry name" value="wecG_tagA_cpsF"/>
    <property type="match status" value="1"/>
</dbReference>
<evidence type="ECO:0000256" key="2">
    <source>
        <dbReference type="ARBA" id="ARBA00022679"/>
    </source>
</evidence>
<dbReference type="PANTHER" id="PTHR34136:SF1">
    <property type="entry name" value="UDP-N-ACETYL-D-MANNOSAMINURONIC ACID TRANSFERASE"/>
    <property type="match status" value="1"/>
</dbReference>
<keyword evidence="4" id="KW-1185">Reference proteome</keyword>
<proteinExistence type="predicted"/>
<dbReference type="Pfam" id="PF03808">
    <property type="entry name" value="Glyco_tran_WecG"/>
    <property type="match status" value="1"/>
</dbReference>
<dbReference type="PANTHER" id="PTHR34136">
    <property type="match status" value="1"/>
</dbReference>
<accession>A0ABY3X6I7</accession>
<evidence type="ECO:0000313" key="3">
    <source>
        <dbReference type="EMBL" id="UNP28183.1"/>
    </source>
</evidence>
<dbReference type="Proteomes" id="UP000829194">
    <property type="component" value="Chromosome"/>
</dbReference>
<dbReference type="RefSeq" id="WP_222837515.1">
    <property type="nucleotide sequence ID" value="NZ_CP011131.1"/>
</dbReference>
<dbReference type="InterPro" id="IPR027417">
    <property type="entry name" value="P-loop_NTPase"/>
</dbReference>
<dbReference type="SUPFAM" id="SSF52540">
    <property type="entry name" value="P-loop containing nucleoside triphosphate hydrolases"/>
    <property type="match status" value="1"/>
</dbReference>
<gene>
    <name evidence="3" type="ORF">MOV92_16990</name>
</gene>
<keyword evidence="2" id="KW-0808">Transferase</keyword>
<dbReference type="InterPro" id="IPR004629">
    <property type="entry name" value="WecG_TagA_CpsF"/>
</dbReference>
<keyword evidence="1" id="KW-0328">Glycosyltransferase</keyword>
<organism evidence="3 4">
    <name type="scientific">Lysobacter gummosus</name>
    <dbReference type="NCBI Taxonomy" id="262324"/>
    <lineage>
        <taxon>Bacteria</taxon>
        <taxon>Pseudomonadati</taxon>
        <taxon>Pseudomonadota</taxon>
        <taxon>Gammaproteobacteria</taxon>
        <taxon>Lysobacterales</taxon>
        <taxon>Lysobacteraceae</taxon>
        <taxon>Lysobacter</taxon>
    </lineage>
</organism>
<evidence type="ECO:0000313" key="4">
    <source>
        <dbReference type="Proteomes" id="UP000829194"/>
    </source>
</evidence>
<name>A0ABY3X6I7_9GAMM</name>
<dbReference type="CDD" id="cd06533">
    <property type="entry name" value="Glyco_transf_WecG_TagA"/>
    <property type="match status" value="1"/>
</dbReference>